<feature type="chain" id="PRO_5039897908" description="FAD:protein FMN transferase" evidence="12">
    <location>
        <begin position="25"/>
        <end position="365"/>
    </location>
</feature>
<dbReference type="SUPFAM" id="SSF143631">
    <property type="entry name" value="ApbE-like"/>
    <property type="match status" value="1"/>
</dbReference>
<evidence type="ECO:0000256" key="10">
    <source>
        <dbReference type="PIRNR" id="PIRNR006268"/>
    </source>
</evidence>
<gene>
    <name evidence="13" type="ORF">DW070_14095</name>
</gene>
<feature type="binding site" evidence="11">
    <location>
        <position position="305"/>
    </location>
    <ligand>
        <name>Mg(2+)</name>
        <dbReference type="ChEBI" id="CHEBI:18420"/>
    </ligand>
</feature>
<evidence type="ECO:0000313" key="14">
    <source>
        <dbReference type="Proteomes" id="UP000260773"/>
    </source>
</evidence>
<dbReference type="PANTHER" id="PTHR30040:SF2">
    <property type="entry name" value="FAD:PROTEIN FMN TRANSFERASE"/>
    <property type="match status" value="1"/>
</dbReference>
<comment type="caution">
    <text evidence="13">The sequence shown here is derived from an EMBL/GenBank/DDBJ whole genome shotgun (WGS) entry which is preliminary data.</text>
</comment>
<dbReference type="Pfam" id="PF02424">
    <property type="entry name" value="ApbE"/>
    <property type="match status" value="1"/>
</dbReference>
<dbReference type="InterPro" id="IPR024932">
    <property type="entry name" value="ApbE"/>
</dbReference>
<comment type="similarity">
    <text evidence="10">Belongs to the ApbE family.</text>
</comment>
<dbReference type="PANTHER" id="PTHR30040">
    <property type="entry name" value="THIAMINE BIOSYNTHESIS LIPOPROTEIN APBE"/>
    <property type="match status" value="1"/>
</dbReference>
<evidence type="ECO:0000256" key="11">
    <source>
        <dbReference type="PIRSR" id="PIRSR006268-2"/>
    </source>
</evidence>
<organism evidence="13 14">
    <name type="scientific">Coprococcus catus</name>
    <dbReference type="NCBI Taxonomy" id="116085"/>
    <lineage>
        <taxon>Bacteria</taxon>
        <taxon>Bacillati</taxon>
        <taxon>Bacillota</taxon>
        <taxon>Clostridia</taxon>
        <taxon>Lachnospirales</taxon>
        <taxon>Lachnospiraceae</taxon>
        <taxon>Coprococcus</taxon>
    </lineage>
</organism>
<evidence type="ECO:0000313" key="13">
    <source>
        <dbReference type="EMBL" id="RGB75565.1"/>
    </source>
</evidence>
<proteinExistence type="inferred from homology"/>
<evidence type="ECO:0000256" key="5">
    <source>
        <dbReference type="ARBA" id="ARBA00022723"/>
    </source>
</evidence>
<comment type="cofactor">
    <cofactor evidence="11">
        <name>Mg(2+)</name>
        <dbReference type="ChEBI" id="CHEBI:18420"/>
    </cofactor>
    <cofactor evidence="11">
        <name>Mn(2+)</name>
        <dbReference type="ChEBI" id="CHEBI:29035"/>
    </cofactor>
    <text evidence="11">Magnesium. Can also use manganese.</text>
</comment>
<keyword evidence="12" id="KW-0732">Signal</keyword>
<evidence type="ECO:0000256" key="4">
    <source>
        <dbReference type="ARBA" id="ARBA00022679"/>
    </source>
</evidence>
<dbReference type="EMBL" id="QVEP01000046">
    <property type="protein sequence ID" value="RGB75565.1"/>
    <property type="molecule type" value="Genomic_DNA"/>
</dbReference>
<evidence type="ECO:0000256" key="2">
    <source>
        <dbReference type="ARBA" id="ARBA00016337"/>
    </source>
</evidence>
<protein>
    <recommendedName>
        <fullName evidence="2 10">FAD:protein FMN transferase</fullName>
        <ecNumber evidence="1 10">2.7.1.180</ecNumber>
    </recommendedName>
    <alternativeName>
        <fullName evidence="8 10">Flavin transferase</fullName>
    </alternativeName>
</protein>
<feature type="binding site" evidence="11">
    <location>
        <position position="187"/>
    </location>
    <ligand>
        <name>Mg(2+)</name>
        <dbReference type="ChEBI" id="CHEBI:18420"/>
    </ligand>
</feature>
<evidence type="ECO:0000256" key="1">
    <source>
        <dbReference type="ARBA" id="ARBA00011955"/>
    </source>
</evidence>
<accession>A0A3E2TGZ9</accession>
<keyword evidence="5 10" id="KW-0479">Metal-binding</keyword>
<keyword evidence="4 10" id="KW-0808">Transferase</keyword>
<dbReference type="AlphaFoldDB" id="A0A3E2TGZ9"/>
<evidence type="ECO:0000256" key="9">
    <source>
        <dbReference type="ARBA" id="ARBA00048540"/>
    </source>
</evidence>
<dbReference type="GO" id="GO:0016740">
    <property type="term" value="F:transferase activity"/>
    <property type="evidence" value="ECO:0007669"/>
    <property type="project" value="UniProtKB-UniRule"/>
</dbReference>
<dbReference type="PIRSF" id="PIRSF006268">
    <property type="entry name" value="ApbE"/>
    <property type="match status" value="1"/>
</dbReference>
<name>A0A3E2TGZ9_9FIRM</name>
<keyword evidence="7 10" id="KW-0460">Magnesium</keyword>
<evidence type="ECO:0000256" key="6">
    <source>
        <dbReference type="ARBA" id="ARBA00022827"/>
    </source>
</evidence>
<dbReference type="EC" id="2.7.1.180" evidence="1 10"/>
<dbReference type="InterPro" id="IPR003374">
    <property type="entry name" value="ApbE-like_sf"/>
</dbReference>
<dbReference type="Proteomes" id="UP000260773">
    <property type="component" value="Unassembled WGS sequence"/>
</dbReference>
<evidence type="ECO:0000256" key="8">
    <source>
        <dbReference type="ARBA" id="ARBA00031306"/>
    </source>
</evidence>
<feature type="signal peptide" evidence="12">
    <location>
        <begin position="1"/>
        <end position="24"/>
    </location>
</feature>
<dbReference type="Gene3D" id="3.10.520.10">
    <property type="entry name" value="ApbE-like domains"/>
    <property type="match status" value="1"/>
</dbReference>
<dbReference type="GO" id="GO:0046872">
    <property type="term" value="F:metal ion binding"/>
    <property type="evidence" value="ECO:0007669"/>
    <property type="project" value="UniProtKB-UniRule"/>
</dbReference>
<sequence length="365" mass="40188">MNSKWIKRLGVLLLLLLLVFQAAACQKTAGQGDTEEDGTASSYIFTMGTVFDIRVFAEDASEIMQEAEQALYGCDSLLSWREEGSLAYRFNTEHQADMSEMKEVFEDALQVSKDSQGAFDLTVLPLSQLWNFDKLGDSDFDVSTMKVPDKEDIAQAMAKVDYTQLKYDDATGILSTENSDIQIELGAIGKGYAIEQAKDVLKRSDASGGMVSAGSSIYVCGTKKDGSRFRVALRDPRGDENSAIGVLTLSDTTISTSGDYERYFEKDGVRYHHILDPRTGYPADSGLMQVTIICDDSVIGDALSTACFVLGLDEGMNLAAKYGVNAIFVDTDKNIWYNNPDVLNYFEFTGKDSGYVLNEYNQARS</sequence>
<evidence type="ECO:0000256" key="7">
    <source>
        <dbReference type="ARBA" id="ARBA00022842"/>
    </source>
</evidence>
<keyword evidence="3 10" id="KW-0285">Flavoprotein</keyword>
<evidence type="ECO:0000256" key="3">
    <source>
        <dbReference type="ARBA" id="ARBA00022630"/>
    </source>
</evidence>
<keyword evidence="6 10" id="KW-0274">FAD</keyword>
<reference evidence="13 14" key="1">
    <citation type="submission" date="2018-08" db="EMBL/GenBank/DDBJ databases">
        <title>A genome reference for cultivated species of the human gut microbiota.</title>
        <authorList>
            <person name="Zou Y."/>
            <person name="Xue W."/>
            <person name="Luo G."/>
        </authorList>
    </citation>
    <scope>NUCLEOTIDE SEQUENCE [LARGE SCALE GENOMIC DNA]</scope>
    <source>
        <strain evidence="13 14">AF45-17</strain>
    </source>
</reference>
<evidence type="ECO:0000256" key="12">
    <source>
        <dbReference type="SAM" id="SignalP"/>
    </source>
</evidence>
<comment type="catalytic activity">
    <reaction evidence="9 10">
        <text>L-threonyl-[protein] + FAD = FMN-L-threonyl-[protein] + AMP + H(+)</text>
        <dbReference type="Rhea" id="RHEA:36847"/>
        <dbReference type="Rhea" id="RHEA-COMP:11060"/>
        <dbReference type="Rhea" id="RHEA-COMP:11061"/>
        <dbReference type="ChEBI" id="CHEBI:15378"/>
        <dbReference type="ChEBI" id="CHEBI:30013"/>
        <dbReference type="ChEBI" id="CHEBI:57692"/>
        <dbReference type="ChEBI" id="CHEBI:74257"/>
        <dbReference type="ChEBI" id="CHEBI:456215"/>
        <dbReference type="EC" id="2.7.1.180"/>
    </reaction>
</comment>
<feature type="binding site" evidence="11">
    <location>
        <position position="301"/>
    </location>
    <ligand>
        <name>Mg(2+)</name>
        <dbReference type="ChEBI" id="CHEBI:18420"/>
    </ligand>
</feature>